<protein>
    <recommendedName>
        <fullName evidence="4 9">Trigger factor</fullName>
        <shortName evidence="9">TF</shortName>
        <ecNumber evidence="3 9">5.2.1.8</ecNumber>
    </recommendedName>
    <alternativeName>
        <fullName evidence="8 9">PPIase</fullName>
    </alternativeName>
</protein>
<dbReference type="InterPro" id="IPR036611">
    <property type="entry name" value="Trigger_fac_ribosome-bd_sf"/>
</dbReference>
<dbReference type="GO" id="GO:0003755">
    <property type="term" value="F:peptidyl-prolyl cis-trans isomerase activity"/>
    <property type="evidence" value="ECO:0007669"/>
    <property type="project" value="UniProtKB-UniRule"/>
</dbReference>
<dbReference type="AlphaFoldDB" id="A0A2H0RLY2"/>
<evidence type="ECO:0000256" key="7">
    <source>
        <dbReference type="ARBA" id="ARBA00023235"/>
    </source>
</evidence>
<keyword evidence="7 9" id="KW-0413">Isomerase</keyword>
<feature type="domain" description="Trigger factor ribosome-binding bacterial" evidence="12">
    <location>
        <begin position="35"/>
        <end position="180"/>
    </location>
</feature>
<dbReference type="GO" id="GO:0005737">
    <property type="term" value="C:cytoplasm"/>
    <property type="evidence" value="ECO:0007669"/>
    <property type="project" value="UniProtKB-SubCell"/>
</dbReference>
<dbReference type="GO" id="GO:0051301">
    <property type="term" value="P:cell division"/>
    <property type="evidence" value="ECO:0007669"/>
    <property type="project" value="UniProtKB-KW"/>
</dbReference>
<dbReference type="NCBIfam" id="TIGR00115">
    <property type="entry name" value="tig"/>
    <property type="match status" value="1"/>
</dbReference>
<dbReference type="SUPFAM" id="SSF109998">
    <property type="entry name" value="Triger factor/SurA peptide-binding domain-like"/>
    <property type="match status" value="1"/>
</dbReference>
<evidence type="ECO:0000256" key="6">
    <source>
        <dbReference type="ARBA" id="ARBA00023186"/>
    </source>
</evidence>
<comment type="function">
    <text evidence="9">Involved in protein export. Acts as a chaperone by maintaining the newly synthesized protein in an open conformation. Functions as a peptidyl-prolyl cis-trans isomerase.</text>
</comment>
<dbReference type="InterPro" id="IPR046357">
    <property type="entry name" value="PPIase_dom_sf"/>
</dbReference>
<comment type="catalytic activity">
    <reaction evidence="1 9">
        <text>[protein]-peptidylproline (omega=180) = [protein]-peptidylproline (omega=0)</text>
        <dbReference type="Rhea" id="RHEA:16237"/>
        <dbReference type="Rhea" id="RHEA-COMP:10747"/>
        <dbReference type="Rhea" id="RHEA-COMP:10748"/>
        <dbReference type="ChEBI" id="CHEBI:83833"/>
        <dbReference type="ChEBI" id="CHEBI:83834"/>
        <dbReference type="EC" id="5.2.1.8"/>
    </reaction>
</comment>
<dbReference type="EMBL" id="PCYM01000006">
    <property type="protein sequence ID" value="PIR47447.1"/>
    <property type="molecule type" value="Genomic_DNA"/>
</dbReference>
<dbReference type="InterPro" id="IPR005215">
    <property type="entry name" value="Trig_fac"/>
</dbReference>
<feature type="domain" description="Trigger factor C-terminal" evidence="13">
    <location>
        <begin position="299"/>
        <end position="459"/>
    </location>
</feature>
<keyword evidence="9" id="KW-0132">Cell division</keyword>
<evidence type="ECO:0000256" key="2">
    <source>
        <dbReference type="ARBA" id="ARBA00005464"/>
    </source>
</evidence>
<dbReference type="SUPFAM" id="SSF54534">
    <property type="entry name" value="FKBP-like"/>
    <property type="match status" value="1"/>
</dbReference>
<dbReference type="Gene3D" id="1.10.3120.10">
    <property type="entry name" value="Trigger factor, C-terminal domain"/>
    <property type="match status" value="1"/>
</dbReference>
<comment type="similarity">
    <text evidence="2 9">Belongs to the FKBP-type PPIase family. Tig subfamily.</text>
</comment>
<accession>A0A2H0RLY2</accession>
<dbReference type="Proteomes" id="UP000230084">
    <property type="component" value="Unassembled WGS sequence"/>
</dbReference>
<keyword evidence="6 9" id="KW-0143">Chaperone</keyword>
<dbReference type="GO" id="GO:0015031">
    <property type="term" value="P:protein transport"/>
    <property type="evidence" value="ECO:0007669"/>
    <property type="project" value="UniProtKB-UniRule"/>
</dbReference>
<evidence type="ECO:0000256" key="3">
    <source>
        <dbReference type="ARBA" id="ARBA00013194"/>
    </source>
</evidence>
<evidence type="ECO:0000313" key="15">
    <source>
        <dbReference type="Proteomes" id="UP000230084"/>
    </source>
</evidence>
<evidence type="ECO:0000256" key="10">
    <source>
        <dbReference type="SAM" id="Coils"/>
    </source>
</evidence>
<dbReference type="InterPro" id="IPR008881">
    <property type="entry name" value="Trigger_fac_ribosome-bd_bac"/>
</dbReference>
<feature type="coiled-coil region" evidence="10">
    <location>
        <begin position="300"/>
        <end position="332"/>
    </location>
</feature>
<keyword evidence="10" id="KW-0175">Coiled coil</keyword>
<dbReference type="Pfam" id="PF05698">
    <property type="entry name" value="Trigger_C"/>
    <property type="match status" value="1"/>
</dbReference>
<dbReference type="PANTHER" id="PTHR30560:SF3">
    <property type="entry name" value="TRIGGER FACTOR-LIKE PROTEIN TIG, CHLOROPLASTIC"/>
    <property type="match status" value="1"/>
</dbReference>
<dbReference type="SUPFAM" id="SSF102735">
    <property type="entry name" value="Trigger factor ribosome-binding domain"/>
    <property type="match status" value="1"/>
</dbReference>
<dbReference type="PANTHER" id="PTHR30560">
    <property type="entry name" value="TRIGGER FACTOR CHAPERONE AND PEPTIDYL-PROLYL CIS/TRANS ISOMERASE"/>
    <property type="match status" value="1"/>
</dbReference>
<dbReference type="InterPro" id="IPR027304">
    <property type="entry name" value="Trigger_fact/SurA_dom_sf"/>
</dbReference>
<keyword evidence="9" id="KW-0131">Cell cycle</keyword>
<dbReference type="GO" id="GO:0043335">
    <property type="term" value="P:protein unfolding"/>
    <property type="evidence" value="ECO:0007669"/>
    <property type="project" value="TreeGrafter"/>
</dbReference>
<evidence type="ECO:0000259" key="13">
    <source>
        <dbReference type="Pfam" id="PF05698"/>
    </source>
</evidence>
<dbReference type="InterPro" id="IPR008880">
    <property type="entry name" value="Trigger_fac_C"/>
</dbReference>
<comment type="caution">
    <text evidence="14">The sequence shown here is derived from an EMBL/GenBank/DDBJ whole genome shotgun (WGS) entry which is preliminary data.</text>
</comment>
<dbReference type="GO" id="GO:0043022">
    <property type="term" value="F:ribosome binding"/>
    <property type="evidence" value="ECO:0007669"/>
    <property type="project" value="TreeGrafter"/>
</dbReference>
<evidence type="ECO:0000313" key="14">
    <source>
        <dbReference type="EMBL" id="PIR47447.1"/>
    </source>
</evidence>
<dbReference type="Gene3D" id="3.30.70.1050">
    <property type="entry name" value="Trigger factor ribosome-binding domain"/>
    <property type="match status" value="1"/>
</dbReference>
<evidence type="ECO:0000259" key="11">
    <source>
        <dbReference type="Pfam" id="PF00254"/>
    </source>
</evidence>
<evidence type="ECO:0000256" key="9">
    <source>
        <dbReference type="HAMAP-Rule" id="MF_00303"/>
    </source>
</evidence>
<evidence type="ECO:0000256" key="4">
    <source>
        <dbReference type="ARBA" id="ARBA00016902"/>
    </source>
</evidence>
<dbReference type="Gene3D" id="3.10.50.40">
    <property type="match status" value="1"/>
</dbReference>
<dbReference type="GO" id="GO:0044183">
    <property type="term" value="F:protein folding chaperone"/>
    <property type="evidence" value="ECO:0007669"/>
    <property type="project" value="TreeGrafter"/>
</dbReference>
<dbReference type="InterPro" id="IPR037041">
    <property type="entry name" value="Trigger_fac_C_sf"/>
</dbReference>
<keyword evidence="5 9" id="KW-0697">Rotamase</keyword>
<evidence type="ECO:0000259" key="12">
    <source>
        <dbReference type="Pfam" id="PF05697"/>
    </source>
</evidence>
<dbReference type="Pfam" id="PF00254">
    <property type="entry name" value="FKBP_C"/>
    <property type="match status" value="1"/>
</dbReference>
<gene>
    <name evidence="9 14" type="primary">tig</name>
    <name evidence="14" type="ORF">COV06_03240</name>
</gene>
<feature type="domain" description="PPIase FKBP-type" evidence="11">
    <location>
        <begin position="195"/>
        <end position="275"/>
    </location>
</feature>
<sequence length="465" mass="52589">MAWPAESLIFAPLRALLDVDPHFGYCSGTKSITRMDIKRETVSDSEVKLTITISPEEVQPFLVTAARHISEHMNIDGFRRGKAPYEAIVNNVGEMRVLEEAIEPMVRLHVAKALMDEKIESIGQPRVDIEKMVPGNELVFTATVTLMPEVSKIASYDKLTVEGKSTKAEEKDIEKAIKELTGMQTKEVRAPKDTEVTMDQMVVIDLEMKRDLVPVEGGSTQGFRVYMQEDHYVPGMKDEMLGMKEGDQKVFTLAFPKEHFQKHLAGAPVDFDVTVKEIYALESPTVDDAFAVSLGLKGVADLHEKIAENLEKENEEQEKRRIEREALELLAEKSAFGTIPEFLVEDEVEKMVHELEHAVTSRGGVFDDYMKSLGKTAGELREGMRDQGLLRVKVALLLRAIGTKEGLDVSNDDVQEEIEKQLALYKEDDEARDKLSSDAYRDYMRYRMRNEKVVDFLLEKMVKKA</sequence>
<dbReference type="GO" id="GO:0051083">
    <property type="term" value="P:'de novo' cotranslational protein folding"/>
    <property type="evidence" value="ECO:0007669"/>
    <property type="project" value="TreeGrafter"/>
</dbReference>
<proteinExistence type="inferred from homology"/>
<evidence type="ECO:0000256" key="1">
    <source>
        <dbReference type="ARBA" id="ARBA00000971"/>
    </source>
</evidence>
<keyword evidence="9" id="KW-0963">Cytoplasm</keyword>
<dbReference type="EC" id="5.2.1.8" evidence="3 9"/>
<dbReference type="Pfam" id="PF05697">
    <property type="entry name" value="Trigger_N"/>
    <property type="match status" value="1"/>
</dbReference>
<evidence type="ECO:0000256" key="5">
    <source>
        <dbReference type="ARBA" id="ARBA00023110"/>
    </source>
</evidence>
<dbReference type="HAMAP" id="MF_00303">
    <property type="entry name" value="Trigger_factor_Tig"/>
    <property type="match status" value="1"/>
</dbReference>
<comment type="domain">
    <text evidence="9">Consists of 3 domains; the N-terminus binds the ribosome, the middle domain has PPIase activity, while the C-terminus has intrinsic chaperone activity on its own.</text>
</comment>
<comment type="subcellular location">
    <subcellularLocation>
        <location evidence="9">Cytoplasm</location>
    </subcellularLocation>
    <text evidence="9">About half TF is bound to the ribosome near the polypeptide exit tunnel while the other half is free in the cytoplasm.</text>
</comment>
<evidence type="ECO:0000256" key="8">
    <source>
        <dbReference type="ARBA" id="ARBA00029986"/>
    </source>
</evidence>
<organism evidence="14 15">
    <name type="scientific">Candidatus Uhrbacteria bacterium CG10_big_fil_rev_8_21_14_0_10_50_16</name>
    <dbReference type="NCBI Taxonomy" id="1975039"/>
    <lineage>
        <taxon>Bacteria</taxon>
        <taxon>Candidatus Uhriibacteriota</taxon>
    </lineage>
</organism>
<reference evidence="14 15" key="1">
    <citation type="submission" date="2017-09" db="EMBL/GenBank/DDBJ databases">
        <title>Depth-based differentiation of microbial function through sediment-hosted aquifers and enrichment of novel symbionts in the deep terrestrial subsurface.</title>
        <authorList>
            <person name="Probst A.J."/>
            <person name="Ladd B."/>
            <person name="Jarett J.K."/>
            <person name="Geller-Mcgrath D.E."/>
            <person name="Sieber C.M."/>
            <person name="Emerson J.B."/>
            <person name="Anantharaman K."/>
            <person name="Thomas B.C."/>
            <person name="Malmstrom R."/>
            <person name="Stieglmeier M."/>
            <person name="Klingl A."/>
            <person name="Woyke T."/>
            <person name="Ryan C.M."/>
            <person name="Banfield J.F."/>
        </authorList>
    </citation>
    <scope>NUCLEOTIDE SEQUENCE [LARGE SCALE GENOMIC DNA]</scope>
    <source>
        <strain evidence="14">CG10_big_fil_rev_8_21_14_0_10_50_16</strain>
    </source>
</reference>
<dbReference type="InterPro" id="IPR001179">
    <property type="entry name" value="PPIase_FKBP_dom"/>
</dbReference>
<dbReference type="PIRSF" id="PIRSF003095">
    <property type="entry name" value="Trigger_factor"/>
    <property type="match status" value="1"/>
</dbReference>
<name>A0A2H0RLY2_9BACT</name>